<reference evidence="2" key="1">
    <citation type="submission" date="2020-10" db="EMBL/GenBank/DDBJ databases">
        <authorList>
            <person name="Gilroy R."/>
        </authorList>
    </citation>
    <scope>NUCLEOTIDE SEQUENCE</scope>
    <source>
        <strain evidence="2">ChiBcolR7-354</strain>
    </source>
</reference>
<organism evidence="2 3">
    <name type="scientific">Candidatus Scatomorpha intestinavium</name>
    <dbReference type="NCBI Taxonomy" id="2840922"/>
    <lineage>
        <taxon>Bacteria</taxon>
        <taxon>Bacillati</taxon>
        <taxon>Bacillota</taxon>
        <taxon>Clostridia</taxon>
        <taxon>Eubacteriales</taxon>
        <taxon>Candidatus Scatomorpha</taxon>
    </lineage>
</organism>
<reference evidence="2" key="2">
    <citation type="journal article" date="2021" name="PeerJ">
        <title>Extensive microbial diversity within the chicken gut microbiome revealed by metagenomics and culture.</title>
        <authorList>
            <person name="Gilroy R."/>
            <person name="Ravi A."/>
            <person name="Getino M."/>
            <person name="Pursley I."/>
            <person name="Horton D.L."/>
            <person name="Alikhan N.F."/>
            <person name="Baker D."/>
            <person name="Gharbi K."/>
            <person name="Hall N."/>
            <person name="Watson M."/>
            <person name="Adriaenssens E.M."/>
            <person name="Foster-Nyarko E."/>
            <person name="Jarju S."/>
            <person name="Secka A."/>
            <person name="Antonio M."/>
            <person name="Oren A."/>
            <person name="Chaudhuri R.R."/>
            <person name="La Ragione R."/>
            <person name="Hildebrand F."/>
            <person name="Pallen M.J."/>
        </authorList>
    </citation>
    <scope>NUCLEOTIDE SEQUENCE</scope>
    <source>
        <strain evidence="2">ChiBcolR7-354</strain>
    </source>
</reference>
<dbReference type="EMBL" id="DVGA01000029">
    <property type="protein sequence ID" value="HIQ78070.1"/>
    <property type="molecule type" value="Genomic_DNA"/>
</dbReference>
<protein>
    <submittedName>
        <fullName evidence="2">Uncharacterized protein</fullName>
    </submittedName>
</protein>
<dbReference type="InterPro" id="IPR047928">
    <property type="entry name" value="Perm_prefix_1"/>
</dbReference>
<evidence type="ECO:0000256" key="1">
    <source>
        <dbReference type="SAM" id="Phobius"/>
    </source>
</evidence>
<keyword evidence="1" id="KW-0472">Membrane</keyword>
<comment type="caution">
    <text evidence="2">The sequence shown here is derived from an EMBL/GenBank/DDBJ whole genome shotgun (WGS) entry which is preliminary data.</text>
</comment>
<proteinExistence type="predicted"/>
<keyword evidence="1" id="KW-1133">Transmembrane helix</keyword>
<dbReference type="AlphaFoldDB" id="A0A9D0ZCZ6"/>
<dbReference type="NCBIfam" id="NF038403">
    <property type="entry name" value="perm_prefix_1"/>
    <property type="match status" value="1"/>
</dbReference>
<accession>A0A9D0ZCZ6</accession>
<name>A0A9D0ZCZ6_9FIRM</name>
<evidence type="ECO:0000313" key="3">
    <source>
        <dbReference type="Proteomes" id="UP000824262"/>
    </source>
</evidence>
<gene>
    <name evidence="2" type="ORF">IAB77_02295</name>
</gene>
<dbReference type="Proteomes" id="UP000824262">
    <property type="component" value="Unassembled WGS sequence"/>
</dbReference>
<evidence type="ECO:0000313" key="2">
    <source>
        <dbReference type="EMBL" id="HIQ78070.1"/>
    </source>
</evidence>
<keyword evidence="1" id="KW-0812">Transmembrane</keyword>
<sequence length="255" mass="28823">MPEWDEFVSLVVRQVRFSPDRKDIKRELTAHLEDACDARMAAGQSELDASREAVASMGNPVEIGRELNREHNAVIGWTWLISKWVFIVLILILGLNGSLFVMIADLFAAREVGYEDLNETYSVGEAVYTIEVDESQRLGQRTVTLDEVLIYSDGRVEVRCKTAFPALSRSEHVCWRPDYVRDDTGNVIELERFRMDSIIFGTYYVQYTSPMTPVFFTDPEGIAISDEANTIWVGNSHTGQELEFEVDIGQRGAAA</sequence>
<feature type="transmembrane region" description="Helical" evidence="1">
    <location>
        <begin position="84"/>
        <end position="108"/>
    </location>
</feature>